<evidence type="ECO:0000313" key="2">
    <source>
        <dbReference type="Proteomes" id="UP001164250"/>
    </source>
</evidence>
<organism evidence="1 2">
    <name type="scientific">Pistacia atlantica</name>
    <dbReference type="NCBI Taxonomy" id="434234"/>
    <lineage>
        <taxon>Eukaryota</taxon>
        <taxon>Viridiplantae</taxon>
        <taxon>Streptophyta</taxon>
        <taxon>Embryophyta</taxon>
        <taxon>Tracheophyta</taxon>
        <taxon>Spermatophyta</taxon>
        <taxon>Magnoliopsida</taxon>
        <taxon>eudicotyledons</taxon>
        <taxon>Gunneridae</taxon>
        <taxon>Pentapetalae</taxon>
        <taxon>rosids</taxon>
        <taxon>malvids</taxon>
        <taxon>Sapindales</taxon>
        <taxon>Anacardiaceae</taxon>
        <taxon>Pistacia</taxon>
    </lineage>
</organism>
<comment type="caution">
    <text evidence="1">The sequence shown here is derived from an EMBL/GenBank/DDBJ whole genome shotgun (WGS) entry which is preliminary data.</text>
</comment>
<keyword evidence="2" id="KW-1185">Reference proteome</keyword>
<proteinExistence type="predicted"/>
<gene>
    <name evidence="1" type="ORF">Patl1_01136</name>
</gene>
<evidence type="ECO:0000313" key="1">
    <source>
        <dbReference type="EMBL" id="KAJ0112375.1"/>
    </source>
</evidence>
<name>A0ACC1C964_9ROSI</name>
<reference evidence="2" key="1">
    <citation type="journal article" date="2023" name="G3 (Bethesda)">
        <title>Genome assembly and association tests identify interacting loci associated with vigor, precocity, and sex in interspecific pistachio rootstocks.</title>
        <authorList>
            <person name="Palmer W."/>
            <person name="Jacygrad E."/>
            <person name="Sagayaradj S."/>
            <person name="Cavanaugh K."/>
            <person name="Han R."/>
            <person name="Bertier L."/>
            <person name="Beede B."/>
            <person name="Kafkas S."/>
            <person name="Golino D."/>
            <person name="Preece J."/>
            <person name="Michelmore R."/>
        </authorList>
    </citation>
    <scope>NUCLEOTIDE SEQUENCE [LARGE SCALE GENOMIC DNA]</scope>
</reference>
<sequence>MIFPIVRDRRWLSLSSVEVVAVEGGGGGGGGGEKRRRLFLVSTNASTVASTVRSAGASVAASISTSSEDQKDQVTWAGFDCLELGPSVCKQVLLLGYQNGFQVYDVEDASNFSELVSRHDGAVSFLQMQPLPVKSNGHEGFRKLHPFLLVVAGEDINGLSLGQNHSHLGGARDGNVESQSVNCVNSPTAVRFYSFQSHCYEHVLRFRSSVCMVRCSPRIVAVGLATQIYCFDALTLENKFSVLTYPVPQLSGQGAIGVNVGYGPLAVGARWLAYASNNPLLSNSGRLSPQNLTPPGVSPSTSPGGSSLMARYAMESSKQFAAGLINLGDMGYKTLSKYCQELLPDGSNSPVSPNSVWKVGRHTGADMDNAGMVIVKDFVSRAVISQFKAHTSPISALCFDPSGTLLVTASVYGNNINIFRIMPSCTRSGSGTRGYDWSSSHVHLYKLHRGITSAMIQDICFSHYSQWIAIVSSKGTCHVFVLSPFGGDSGFQTLNSQGGKLSLFPTLSLPWWSSSSGISDQQCLPPPPPVSLSVVSRIKYSSFGWLNTVSNAAGSSTGKVFVPSGAVAAIFHNSISQSLQHVNSRANSLEHLLVFTPSGHVVQHELLPSIGMEPGESDLRTRTASSLHVQEDDLWVRVEPVQWWDVCRRSDWPEREESIFEATCDRQVAAEIVQSKSDCEDNHGMDFLDINDCVGWKKLPIWQNSKIFFFMMGSPRVDNFVSGEFEIEKALVHEVEMRRKELLPVFEHFHSIKLSWNGRILAGEKCPHSLSPEPHQAEEKIPQETVICHSKPASLSSTESSEGGSSRRMEHLLDLDQVNHEKSYIPTGQVLNEMYQGRQEGTLVEPSTLNKKSLDHVSSPSDYSKKVNSHGNNHIPNGLPLLESNLPPPGRNPGGLGDISMLTADYFDSNMNAVEGPGLPSVHAPVNFGLSLQEGHCKALKHDECRKSTEVVNDDVDSSSSHCEREKLEEDGENDEMFSGMFAFSEEGICLKL</sequence>
<protein>
    <submittedName>
        <fullName evidence="1">Uncharacterized protein</fullName>
    </submittedName>
</protein>
<dbReference type="Proteomes" id="UP001164250">
    <property type="component" value="Chromosome 1"/>
</dbReference>
<dbReference type="EMBL" id="CM047897">
    <property type="protein sequence ID" value="KAJ0112375.1"/>
    <property type="molecule type" value="Genomic_DNA"/>
</dbReference>
<accession>A0ACC1C964</accession>